<keyword evidence="2" id="KW-1185">Reference proteome</keyword>
<dbReference type="EMBL" id="MU005569">
    <property type="protein sequence ID" value="KAF2692158.1"/>
    <property type="molecule type" value="Genomic_DNA"/>
</dbReference>
<feature type="non-terminal residue" evidence="1">
    <location>
        <position position="141"/>
    </location>
</feature>
<dbReference type="SUPFAM" id="SSF56112">
    <property type="entry name" value="Protein kinase-like (PK-like)"/>
    <property type="match status" value="1"/>
</dbReference>
<dbReference type="PANTHER" id="PTHR24359">
    <property type="entry name" value="SERINE/THREONINE-PROTEIN KINASE SBK1"/>
    <property type="match status" value="1"/>
</dbReference>
<dbReference type="Gene3D" id="1.10.510.10">
    <property type="entry name" value="Transferase(Phosphotransferase) domain 1"/>
    <property type="match status" value="1"/>
</dbReference>
<reference evidence="1" key="1">
    <citation type="journal article" date="2020" name="Stud. Mycol.">
        <title>101 Dothideomycetes genomes: a test case for predicting lifestyles and emergence of pathogens.</title>
        <authorList>
            <person name="Haridas S."/>
            <person name="Albert R."/>
            <person name="Binder M."/>
            <person name="Bloem J."/>
            <person name="Labutti K."/>
            <person name="Salamov A."/>
            <person name="Andreopoulos B."/>
            <person name="Baker S."/>
            <person name="Barry K."/>
            <person name="Bills G."/>
            <person name="Bluhm B."/>
            <person name="Cannon C."/>
            <person name="Castanera R."/>
            <person name="Culley D."/>
            <person name="Daum C."/>
            <person name="Ezra D."/>
            <person name="Gonzalez J."/>
            <person name="Henrissat B."/>
            <person name="Kuo A."/>
            <person name="Liang C."/>
            <person name="Lipzen A."/>
            <person name="Lutzoni F."/>
            <person name="Magnuson J."/>
            <person name="Mondo S."/>
            <person name="Nolan M."/>
            <person name="Ohm R."/>
            <person name="Pangilinan J."/>
            <person name="Park H.-J."/>
            <person name="Ramirez L."/>
            <person name="Alfaro M."/>
            <person name="Sun H."/>
            <person name="Tritt A."/>
            <person name="Yoshinaga Y."/>
            <person name="Zwiers L.-H."/>
            <person name="Turgeon B."/>
            <person name="Goodwin S."/>
            <person name="Spatafora J."/>
            <person name="Crous P."/>
            <person name="Grigoriev I."/>
        </authorList>
    </citation>
    <scope>NUCLEOTIDE SEQUENCE</scope>
    <source>
        <strain evidence="1">CBS 122367</strain>
    </source>
</reference>
<dbReference type="Gene3D" id="3.30.200.20">
    <property type="entry name" value="Phosphorylase Kinase, domain 1"/>
    <property type="match status" value="1"/>
</dbReference>
<evidence type="ECO:0000313" key="2">
    <source>
        <dbReference type="Proteomes" id="UP000799291"/>
    </source>
</evidence>
<accession>A0A6G1JP05</accession>
<name>A0A6G1JP05_9PLEO</name>
<evidence type="ECO:0000313" key="1">
    <source>
        <dbReference type="EMBL" id="KAF2692158.1"/>
    </source>
</evidence>
<dbReference type="AlphaFoldDB" id="A0A6G1JP05"/>
<organism evidence="1 2">
    <name type="scientific">Lentithecium fluviatile CBS 122367</name>
    <dbReference type="NCBI Taxonomy" id="1168545"/>
    <lineage>
        <taxon>Eukaryota</taxon>
        <taxon>Fungi</taxon>
        <taxon>Dikarya</taxon>
        <taxon>Ascomycota</taxon>
        <taxon>Pezizomycotina</taxon>
        <taxon>Dothideomycetes</taxon>
        <taxon>Pleosporomycetidae</taxon>
        <taxon>Pleosporales</taxon>
        <taxon>Massarineae</taxon>
        <taxon>Lentitheciaceae</taxon>
        <taxon>Lentithecium</taxon>
    </lineage>
</organism>
<dbReference type="OrthoDB" id="248923at2759"/>
<feature type="non-terminal residue" evidence="1">
    <location>
        <position position="1"/>
    </location>
</feature>
<evidence type="ECO:0008006" key="3">
    <source>
        <dbReference type="Google" id="ProtNLM"/>
    </source>
</evidence>
<gene>
    <name evidence="1" type="ORF">K458DRAFT_241510</name>
</gene>
<sequence length="141" mass="16403">VTHPHLTRHFTGLTYDESYYLTSERAKYDLESFMEDNKGGETDITHGFAWFLQQMKGLTGALRTTHTQRDNQTGFRHDIKLKNVLVFVNGQTSPQFRWTDGAPHRRAHDIWSLGCMYLEILVWYSGGQERLDKFGTDMAEE</sequence>
<dbReference type="GO" id="GO:0004674">
    <property type="term" value="F:protein serine/threonine kinase activity"/>
    <property type="evidence" value="ECO:0007669"/>
    <property type="project" value="TreeGrafter"/>
</dbReference>
<dbReference type="Proteomes" id="UP000799291">
    <property type="component" value="Unassembled WGS sequence"/>
</dbReference>
<protein>
    <recommendedName>
        <fullName evidence="3">Protein kinase domain-containing protein</fullName>
    </recommendedName>
</protein>
<proteinExistence type="predicted"/>
<dbReference type="InterPro" id="IPR011009">
    <property type="entry name" value="Kinase-like_dom_sf"/>
</dbReference>
<dbReference type="PANTHER" id="PTHR24359:SF1">
    <property type="entry name" value="INHIBITOR OF NUCLEAR FACTOR KAPPA-B KINASE EPSILON SUBUNIT HOMOLOG 1-RELATED"/>
    <property type="match status" value="1"/>
</dbReference>